<dbReference type="InterPro" id="IPR003786">
    <property type="entry name" value="FdhD"/>
</dbReference>
<dbReference type="HAMAP" id="MF_00187">
    <property type="entry name" value="FdhD"/>
    <property type="match status" value="1"/>
</dbReference>
<dbReference type="GO" id="GO:0005737">
    <property type="term" value="C:cytoplasm"/>
    <property type="evidence" value="ECO:0007669"/>
    <property type="project" value="UniProtKB-SubCell"/>
</dbReference>
<keyword evidence="1 3" id="KW-0963">Cytoplasm</keyword>
<protein>
    <recommendedName>
        <fullName evidence="3">Sulfur carrier protein FdhD</fullName>
    </recommendedName>
</protein>
<keyword evidence="7" id="KW-1185">Reference proteome</keyword>
<dbReference type="NCBIfam" id="TIGR00129">
    <property type="entry name" value="fdhD_narQ"/>
    <property type="match status" value="1"/>
</dbReference>
<dbReference type="AlphaFoldDB" id="A0A2N5CKS4"/>
<dbReference type="RefSeq" id="WP_101715804.1">
    <property type="nucleotide sequence ID" value="NZ_CP026100.1"/>
</dbReference>
<comment type="caution">
    <text evidence="3">Lacks conserved residue(s) required for the propagation of feature annotation.</text>
</comment>
<dbReference type="PIRSF" id="PIRSF015626">
    <property type="entry name" value="FdhD"/>
    <property type="match status" value="1"/>
</dbReference>
<comment type="function">
    <text evidence="3">Required for formate dehydrogenase (FDH) activity. Acts as a sulfur carrier protein that transfers sulfur from IscS to the molybdenum cofactor prior to its insertion into FDH.</text>
</comment>
<organism evidence="5 6">
    <name type="scientific">Caulobacter flavus</name>
    <dbReference type="NCBI Taxonomy" id="1679497"/>
    <lineage>
        <taxon>Bacteria</taxon>
        <taxon>Pseudomonadati</taxon>
        <taxon>Pseudomonadota</taxon>
        <taxon>Alphaproteobacteria</taxon>
        <taxon>Caulobacterales</taxon>
        <taxon>Caulobacteraceae</taxon>
        <taxon>Caulobacter</taxon>
    </lineage>
</organism>
<feature type="active site" description="Cysteine persulfide intermediate" evidence="3">
    <location>
        <position position="109"/>
    </location>
</feature>
<evidence type="ECO:0000313" key="7">
    <source>
        <dbReference type="Proteomes" id="UP000281192"/>
    </source>
</evidence>
<dbReference type="EMBL" id="CP026100">
    <property type="protein sequence ID" value="AYV47203.1"/>
    <property type="molecule type" value="Genomic_DNA"/>
</dbReference>
<evidence type="ECO:0000313" key="5">
    <source>
        <dbReference type="EMBL" id="PLR06166.1"/>
    </source>
</evidence>
<dbReference type="GO" id="GO:0016783">
    <property type="term" value="F:sulfurtransferase activity"/>
    <property type="evidence" value="ECO:0007669"/>
    <property type="project" value="InterPro"/>
</dbReference>
<dbReference type="Gene3D" id="3.40.140.10">
    <property type="entry name" value="Cytidine Deaminase, domain 2"/>
    <property type="match status" value="1"/>
</dbReference>
<reference evidence="4 7" key="2">
    <citation type="submission" date="2018-01" db="EMBL/GenBank/DDBJ databases">
        <title>Complete genome sequence of Caulobacter flavus RHGG3.</title>
        <authorList>
            <person name="Yang E."/>
        </authorList>
    </citation>
    <scope>NUCLEOTIDE SEQUENCE [LARGE SCALE GENOMIC DNA]</scope>
    <source>
        <strain evidence="4 7">RHGG3</strain>
    </source>
</reference>
<evidence type="ECO:0000256" key="1">
    <source>
        <dbReference type="ARBA" id="ARBA00022490"/>
    </source>
</evidence>
<dbReference type="SUPFAM" id="SSF53927">
    <property type="entry name" value="Cytidine deaminase-like"/>
    <property type="match status" value="1"/>
</dbReference>
<dbReference type="GO" id="GO:0006777">
    <property type="term" value="P:Mo-molybdopterin cofactor biosynthetic process"/>
    <property type="evidence" value="ECO:0007669"/>
    <property type="project" value="UniProtKB-UniRule"/>
</dbReference>
<dbReference type="EMBL" id="PJRQ01000054">
    <property type="protein sequence ID" value="PLR06166.1"/>
    <property type="molecule type" value="Genomic_DNA"/>
</dbReference>
<dbReference type="Proteomes" id="UP000281192">
    <property type="component" value="Chromosome"/>
</dbReference>
<dbReference type="Pfam" id="PF02634">
    <property type="entry name" value="FdhD-NarQ"/>
    <property type="match status" value="1"/>
</dbReference>
<dbReference type="PANTHER" id="PTHR30592:SF1">
    <property type="entry name" value="SULFUR CARRIER PROTEIN FDHD"/>
    <property type="match status" value="1"/>
</dbReference>
<dbReference type="InterPro" id="IPR016193">
    <property type="entry name" value="Cytidine_deaminase-like"/>
</dbReference>
<dbReference type="GO" id="GO:0097163">
    <property type="term" value="F:sulfur carrier activity"/>
    <property type="evidence" value="ECO:0007669"/>
    <property type="project" value="UniProtKB-UniRule"/>
</dbReference>
<evidence type="ECO:0000313" key="4">
    <source>
        <dbReference type="EMBL" id="AYV47203.1"/>
    </source>
</evidence>
<dbReference type="Gene3D" id="3.10.20.10">
    <property type="match status" value="1"/>
</dbReference>
<proteinExistence type="inferred from homology"/>
<dbReference type="OrthoDB" id="3197277at2"/>
<dbReference type="KEGG" id="cfh:C1707_13555"/>
<dbReference type="Proteomes" id="UP000234483">
    <property type="component" value="Unassembled WGS sequence"/>
</dbReference>
<gene>
    <name evidence="3" type="primary">fdhD</name>
    <name evidence="4" type="ORF">C1707_13555</name>
    <name evidence="5" type="ORF">CFHF_25895</name>
</gene>
<dbReference type="PANTHER" id="PTHR30592">
    <property type="entry name" value="FORMATE DEHYDROGENASE"/>
    <property type="match status" value="1"/>
</dbReference>
<comment type="subcellular location">
    <subcellularLocation>
        <location evidence="3">Cytoplasm</location>
    </subcellularLocation>
</comment>
<comment type="similarity">
    <text evidence="3">Belongs to the FdhD family.</text>
</comment>
<name>A0A2N5CKS4_9CAUL</name>
<accession>A0A2N5CKS4</accession>
<keyword evidence="2 3" id="KW-0501">Molybdenum cofactor biosynthesis</keyword>
<keyword evidence="5" id="KW-0808">Transferase</keyword>
<evidence type="ECO:0000313" key="6">
    <source>
        <dbReference type="Proteomes" id="UP000234483"/>
    </source>
</evidence>
<sequence length="271" mass="28610">MSDASARLRSALEWRAPGRAAPTDRWTPQEVAVGLSFDGRPHTVLMATPAQVEDLARGFTITEGVARADEIVSVEARTEELGILVDVRLSEGVVRRKARPRNLEGRSSCGLCGVQRLADAVRPLPQAVEGVRIAHAAVPAALANLEAAQALGRSTRATHAAAFCDVDGRVVLLAEDVGRHNALDKLAGAMAREGRDAGAGFVLVTSRCSFEMVEKAVRMGAGLIVAVSAPTDLAVRRAEESGLTLVALARADGHMVFSRPDRLVEAALEVA</sequence>
<evidence type="ECO:0000256" key="3">
    <source>
        <dbReference type="HAMAP-Rule" id="MF_00187"/>
    </source>
</evidence>
<reference evidence="5 6" key="1">
    <citation type="submission" date="2017-12" db="EMBL/GenBank/DDBJ databases">
        <title>The genome sequence of Caulobacter flavus CGMCC1 15093.</title>
        <authorList>
            <person name="Gao J."/>
            <person name="Mao X."/>
            <person name="Sun J."/>
        </authorList>
    </citation>
    <scope>NUCLEOTIDE SEQUENCE [LARGE SCALE GENOMIC DNA]</scope>
    <source>
        <strain evidence="5 6">CGMCC1 15093</strain>
    </source>
</reference>
<evidence type="ECO:0000256" key="2">
    <source>
        <dbReference type="ARBA" id="ARBA00023150"/>
    </source>
</evidence>